<feature type="region of interest" description="Disordered" evidence="1">
    <location>
        <begin position="190"/>
        <end position="245"/>
    </location>
</feature>
<name>A0ABV3ZLC7_9BACT</name>
<evidence type="ECO:0000259" key="2">
    <source>
        <dbReference type="Pfam" id="PF14771"/>
    </source>
</evidence>
<keyword evidence="4" id="KW-1185">Reference proteome</keyword>
<dbReference type="InterPro" id="IPR028011">
    <property type="entry name" value="DUF4476"/>
</dbReference>
<feature type="region of interest" description="Disordered" evidence="1">
    <location>
        <begin position="321"/>
        <end position="366"/>
    </location>
</feature>
<comment type="caution">
    <text evidence="3">The sequence shown here is derived from an EMBL/GenBank/DDBJ whole genome shotgun (WGS) entry which is preliminary data.</text>
</comment>
<dbReference type="Proteomes" id="UP001560573">
    <property type="component" value="Unassembled WGS sequence"/>
</dbReference>
<feature type="compositionally biased region" description="Basic and acidic residues" evidence="1">
    <location>
        <begin position="209"/>
        <end position="225"/>
    </location>
</feature>
<evidence type="ECO:0000313" key="4">
    <source>
        <dbReference type="Proteomes" id="UP001560573"/>
    </source>
</evidence>
<accession>A0ABV3ZLC7</accession>
<feature type="compositionally biased region" description="Basic and acidic residues" evidence="1">
    <location>
        <begin position="321"/>
        <end position="330"/>
    </location>
</feature>
<evidence type="ECO:0000313" key="3">
    <source>
        <dbReference type="EMBL" id="MEX6690613.1"/>
    </source>
</evidence>
<gene>
    <name evidence="3" type="ORF">QTN47_24085</name>
</gene>
<feature type="compositionally biased region" description="Low complexity" evidence="1">
    <location>
        <begin position="190"/>
        <end position="208"/>
    </location>
</feature>
<sequence>MKLKVLLKGLALSVFFLVLTLKGFTQKNYFIYIQADNKQPFYLVMNQKKLNSSPIGYLIVPKLAPDEYKVQLGFPDNQAPEQDFVIKVDKKDAGYALKKFDNGWGLFNFQTMDVIMGVPREAATTAPPATTSVEPAGQTIPETTSAPTDKKVETKTAPKKNAFGDMLSDAMNDPDLAGSIVATEAVVAAAAPKTKAPPKGTKQKTPATKHAETTKKQPEDKKETQQPETVAAAVPPPDSSVAAIAPPDAPVNTTAAINETYDAAGTKGVIKLSELSDEKGVDLVFLDFNSKSSDTIRLFIPAELAQDSTDTTVLAVAKPTEEKRTAEETKVYNPNEKPLASANNDTSVAENKADSGAKGINNPFFDKSAQPSGAAAAAVAVTAEKPSEKKTDSVSGASPSPVADEPKAPSAMVNNQCTKMATDEDLIKWKKKMISANGDKGMLQAVKKLMSGKCLTTDQVKELGGLFLSDEGRYNFFDEAYLYTYDFGKYPVLENQLFDSYYKKRFKAILRF</sequence>
<evidence type="ECO:0000256" key="1">
    <source>
        <dbReference type="SAM" id="MobiDB-lite"/>
    </source>
</evidence>
<feature type="region of interest" description="Disordered" evidence="1">
    <location>
        <begin position="379"/>
        <end position="413"/>
    </location>
</feature>
<feature type="region of interest" description="Disordered" evidence="1">
    <location>
        <begin position="125"/>
        <end position="157"/>
    </location>
</feature>
<feature type="domain" description="DUF4476" evidence="2">
    <location>
        <begin position="439"/>
        <end position="510"/>
    </location>
</feature>
<dbReference type="EMBL" id="JAULBC010000009">
    <property type="protein sequence ID" value="MEX6690613.1"/>
    <property type="molecule type" value="Genomic_DNA"/>
</dbReference>
<reference evidence="3 4" key="1">
    <citation type="submission" date="2023-07" db="EMBL/GenBank/DDBJ databases">
        <authorList>
            <person name="Lian W.-H."/>
        </authorList>
    </citation>
    <scope>NUCLEOTIDE SEQUENCE [LARGE SCALE GENOMIC DNA]</scope>
    <source>
        <strain evidence="3 4">SYSU DXS3180</strain>
    </source>
</reference>
<proteinExistence type="predicted"/>
<organism evidence="3 4">
    <name type="scientific">Danxiaibacter flavus</name>
    <dbReference type="NCBI Taxonomy" id="3049108"/>
    <lineage>
        <taxon>Bacteria</taxon>
        <taxon>Pseudomonadati</taxon>
        <taxon>Bacteroidota</taxon>
        <taxon>Chitinophagia</taxon>
        <taxon>Chitinophagales</taxon>
        <taxon>Chitinophagaceae</taxon>
        <taxon>Danxiaibacter</taxon>
    </lineage>
</organism>
<protein>
    <submittedName>
        <fullName evidence="3">DUF4476 domain-containing protein</fullName>
    </submittedName>
</protein>
<dbReference type="RefSeq" id="WP_369332024.1">
    <property type="nucleotide sequence ID" value="NZ_JAULBC010000009.1"/>
</dbReference>
<dbReference type="Pfam" id="PF14771">
    <property type="entry name" value="DUF4476"/>
    <property type="match status" value="1"/>
</dbReference>